<feature type="region of interest" description="Disordered" evidence="1">
    <location>
        <begin position="77"/>
        <end position="143"/>
    </location>
</feature>
<sequence length="240" mass="25959">MNVALDSLSPNEWCVIRSKMMSAMRYALEKHSRRDDGLDVRYDAVLCRDVTVWPDALRDVRCRRNWLGDEAARIVIQASRPSTPTPTPTPKMASSQSTPASAMSLADDHEEQDAGQGELHVGASPRPSPPASIGPHNKNAASQIQQANMPSVVPPGDEFKQVQSPAMRQLGRCMSEIDGADEALAVCVWGEMAAVSRVHRLLVRLHPDDEHVAGASPDANTHREGLNLAYAGVLAGSLLV</sequence>
<dbReference type="Proteomes" id="UP001055172">
    <property type="component" value="Unassembled WGS sequence"/>
</dbReference>
<evidence type="ECO:0000313" key="2">
    <source>
        <dbReference type="EMBL" id="GJC86230.1"/>
    </source>
</evidence>
<reference evidence="2 3" key="1">
    <citation type="submission" date="2021-07" db="EMBL/GenBank/DDBJ databases">
        <title>Genome data of Colletotrichum spaethianum.</title>
        <authorList>
            <person name="Utami Y.D."/>
            <person name="Hiruma K."/>
        </authorList>
    </citation>
    <scope>NUCLEOTIDE SEQUENCE [LARGE SCALE GENOMIC DNA]</scope>
    <source>
        <strain evidence="2 3">MAFF 242679</strain>
    </source>
</reference>
<gene>
    <name evidence="2" type="ORF">ColLi_09068</name>
</gene>
<dbReference type="EMBL" id="BPPX01000021">
    <property type="protein sequence ID" value="GJC86230.1"/>
    <property type="molecule type" value="Genomic_DNA"/>
</dbReference>
<evidence type="ECO:0000313" key="3">
    <source>
        <dbReference type="Proteomes" id="UP001055172"/>
    </source>
</evidence>
<keyword evidence="3" id="KW-1185">Reference proteome</keyword>
<evidence type="ECO:0000256" key="1">
    <source>
        <dbReference type="SAM" id="MobiDB-lite"/>
    </source>
</evidence>
<organism evidence="2 3">
    <name type="scientific">Colletotrichum liriopes</name>
    <dbReference type="NCBI Taxonomy" id="708192"/>
    <lineage>
        <taxon>Eukaryota</taxon>
        <taxon>Fungi</taxon>
        <taxon>Dikarya</taxon>
        <taxon>Ascomycota</taxon>
        <taxon>Pezizomycotina</taxon>
        <taxon>Sordariomycetes</taxon>
        <taxon>Hypocreomycetidae</taxon>
        <taxon>Glomerellales</taxon>
        <taxon>Glomerellaceae</taxon>
        <taxon>Colletotrichum</taxon>
        <taxon>Colletotrichum spaethianum species complex</taxon>
    </lineage>
</organism>
<protein>
    <submittedName>
        <fullName evidence="2">Uncharacterized protein</fullName>
    </submittedName>
</protein>
<comment type="caution">
    <text evidence="2">The sequence shown here is derived from an EMBL/GenBank/DDBJ whole genome shotgun (WGS) entry which is preliminary data.</text>
</comment>
<accession>A0AA37LUU8</accession>
<name>A0AA37LUU8_9PEZI</name>
<dbReference type="AlphaFoldDB" id="A0AA37LUU8"/>
<feature type="compositionally biased region" description="Polar residues" evidence="1">
    <location>
        <begin position="92"/>
        <end position="101"/>
    </location>
</feature>
<proteinExistence type="predicted"/>